<reference evidence="2" key="1">
    <citation type="submission" date="2020-02" db="EMBL/GenBank/DDBJ databases">
        <authorList>
            <person name="Meier V. D."/>
        </authorList>
    </citation>
    <scope>NUCLEOTIDE SEQUENCE</scope>
    <source>
        <strain evidence="2">AVDCRST_MAG41</strain>
    </source>
</reference>
<feature type="compositionally biased region" description="Basic residues" evidence="1">
    <location>
        <begin position="232"/>
        <end position="248"/>
    </location>
</feature>
<dbReference type="EC" id="4.2.1.24" evidence="2"/>
<dbReference type="AlphaFoldDB" id="A0A6J4H8B5"/>
<feature type="compositionally biased region" description="Basic residues" evidence="1">
    <location>
        <begin position="70"/>
        <end position="80"/>
    </location>
</feature>
<feature type="region of interest" description="Disordered" evidence="1">
    <location>
        <begin position="1"/>
        <end position="330"/>
    </location>
</feature>
<proteinExistence type="predicted"/>
<sequence length="330" mass="34958">DRAGGLPGGAAAQAAPHPGAPPARHGRPGAPVRPDPADVRQGGDRRPGADRLHAGGRAAHPRLAGEGRVRGGHRGRRRAGALRGAGGQGRPRVGRGRPGRHRPGRAAPAGGRGRRLDGADQRPVPGRVHRPRALRRAAPVRRRGQRRDAGPVRLDRGGPGDRRGARGRPERDDGRPGRRDPGCTGRRRVRRRADPRLLGEVLLGVLRPVPRGGRVRPPVRRPLGVPAGPGPLRRRGPARGRAGHRRGCRRGDGQAGAGVPRRAGSGPCGHRPAGGRLPGLRRVRDGRGGGGQRLDRPGPGHHRDPDRHPPRRRGHDPHLLGHRGRPAPAL</sequence>
<feature type="compositionally biased region" description="Low complexity" evidence="1">
    <location>
        <begin position="198"/>
        <end position="212"/>
    </location>
</feature>
<feature type="compositionally biased region" description="Basic residues" evidence="1">
    <location>
        <begin position="127"/>
        <end position="145"/>
    </location>
</feature>
<feature type="non-terminal residue" evidence="2">
    <location>
        <position position="1"/>
    </location>
</feature>
<dbReference type="GO" id="GO:0004655">
    <property type="term" value="F:porphobilinogen synthase activity"/>
    <property type="evidence" value="ECO:0007669"/>
    <property type="project" value="UniProtKB-EC"/>
</dbReference>
<accession>A0A6J4H8B5</accession>
<feature type="compositionally biased region" description="Basic and acidic residues" evidence="1">
    <location>
        <begin position="282"/>
        <end position="308"/>
    </location>
</feature>
<name>A0A6J4H8B5_9ACTN</name>
<dbReference type="EMBL" id="CADCTP010000018">
    <property type="protein sequence ID" value="CAA9215418.1"/>
    <property type="molecule type" value="Genomic_DNA"/>
</dbReference>
<gene>
    <name evidence="2" type="ORF">AVDCRST_MAG41-195</name>
</gene>
<feature type="compositionally biased region" description="Basic and acidic residues" evidence="1">
    <location>
        <begin position="146"/>
        <end position="181"/>
    </location>
</feature>
<feature type="compositionally biased region" description="Low complexity" evidence="1">
    <location>
        <begin position="269"/>
        <end position="280"/>
    </location>
</feature>
<feature type="compositionally biased region" description="Basic residues" evidence="1">
    <location>
        <begin position="92"/>
        <end position="104"/>
    </location>
</feature>
<feature type="compositionally biased region" description="Basic and acidic residues" evidence="1">
    <location>
        <begin position="35"/>
        <end position="53"/>
    </location>
</feature>
<organism evidence="2">
    <name type="scientific">uncultured Mycobacteriales bacterium</name>
    <dbReference type="NCBI Taxonomy" id="581187"/>
    <lineage>
        <taxon>Bacteria</taxon>
        <taxon>Bacillati</taxon>
        <taxon>Actinomycetota</taxon>
        <taxon>Actinomycetes</taxon>
        <taxon>Mycobacteriales</taxon>
        <taxon>environmental samples</taxon>
    </lineage>
</organism>
<keyword evidence="2" id="KW-0456">Lyase</keyword>
<feature type="non-terminal residue" evidence="2">
    <location>
        <position position="330"/>
    </location>
</feature>
<evidence type="ECO:0000313" key="2">
    <source>
        <dbReference type="EMBL" id="CAA9215418.1"/>
    </source>
</evidence>
<protein>
    <submittedName>
        <fullName evidence="2">Porphobilinogen synthase</fullName>
        <ecNumber evidence="2">4.2.1.24</ecNumber>
    </submittedName>
</protein>
<feature type="compositionally biased region" description="Basic residues" evidence="1">
    <location>
        <begin position="309"/>
        <end position="330"/>
    </location>
</feature>
<evidence type="ECO:0000256" key="1">
    <source>
        <dbReference type="SAM" id="MobiDB-lite"/>
    </source>
</evidence>